<dbReference type="GO" id="GO:0035251">
    <property type="term" value="F:UDP-glucosyltransferase activity"/>
    <property type="evidence" value="ECO:0007669"/>
    <property type="project" value="InterPro"/>
</dbReference>
<accession>A0AAV9C0B5</accession>
<proteinExistence type="inferred from homology"/>
<sequence length="463" mass="50647">MEGVDLHVVMFPWFAFGHISPFIQLADTLSSRGVRVSFLSAPANIPRITSLSSSSIDIIPVDIPPIEGLPPTIQSTSDMTFDMAELLKLAVDDMKPQIHTLLTRLKPHIVFHDFTHHWMSSIASPLGIKTLYFCVFSAHAGAYLMVPSRRDASKPSDLQIAPPDFLGTSSLVQSLDPYEAAHIFYVFKSFYGGPSVYERAVSCMRDCDAIVYKSSSEMEGPYIDYLSAQYGKPVLLTGPLVQDPSPTGELDPGWKEWLDGFAPGSVVFCSFGSETFLDGTLIEELLIGVEKTGLPFLVVLNFPKEGGGDDDDDGETKLKRAIPEGFEERVKGRGRVRTGWVPQKRILGHASVGCYVNHAGLSSVMEGLINGCRLVLLPMKGDQFLNARLCEGGIGVGVAVRRGAEDGRFDREGVCEAVMKAVAAEEGVCDRWRGMLSDGELQGWYVSELIRKMRALVDMEGDG</sequence>
<keyword evidence="2" id="KW-0808">Transferase</keyword>
<dbReference type="InterPro" id="IPR050481">
    <property type="entry name" value="UDP-glycosyltransf_plant"/>
</dbReference>
<dbReference type="CDD" id="cd03784">
    <property type="entry name" value="GT1_Gtf-like"/>
    <property type="match status" value="1"/>
</dbReference>
<dbReference type="PANTHER" id="PTHR48049:SF84">
    <property type="entry name" value="UDP-GLYCOSYLTRANSFERASE 79A6"/>
    <property type="match status" value="1"/>
</dbReference>
<evidence type="ECO:0000256" key="1">
    <source>
        <dbReference type="ARBA" id="ARBA00009995"/>
    </source>
</evidence>
<protein>
    <submittedName>
        <fullName evidence="3">Anthocyanidin 3-O-glucosyltransferase</fullName>
    </submittedName>
</protein>
<evidence type="ECO:0000256" key="2">
    <source>
        <dbReference type="ARBA" id="ARBA00022679"/>
    </source>
</evidence>
<dbReference type="AlphaFoldDB" id="A0AAV9C0B5"/>
<dbReference type="PANTHER" id="PTHR48049">
    <property type="entry name" value="GLYCOSYLTRANSFERASE"/>
    <property type="match status" value="1"/>
</dbReference>
<gene>
    <name evidence="3" type="primary">RT</name>
    <name evidence="3" type="ORF">QJS10_CPB22g00717</name>
</gene>
<dbReference type="EMBL" id="JAUJYO010000022">
    <property type="protein sequence ID" value="KAK1281764.1"/>
    <property type="molecule type" value="Genomic_DNA"/>
</dbReference>
<evidence type="ECO:0000313" key="4">
    <source>
        <dbReference type="Proteomes" id="UP001180020"/>
    </source>
</evidence>
<dbReference type="InterPro" id="IPR002213">
    <property type="entry name" value="UDP_glucos_trans"/>
</dbReference>
<dbReference type="SUPFAM" id="SSF53756">
    <property type="entry name" value="UDP-Glycosyltransferase/glycogen phosphorylase"/>
    <property type="match status" value="1"/>
</dbReference>
<dbReference type="Proteomes" id="UP001180020">
    <property type="component" value="Unassembled WGS sequence"/>
</dbReference>
<reference evidence="3" key="2">
    <citation type="submission" date="2023-06" db="EMBL/GenBank/DDBJ databases">
        <authorList>
            <person name="Ma L."/>
            <person name="Liu K.-W."/>
            <person name="Li Z."/>
            <person name="Hsiao Y.-Y."/>
            <person name="Qi Y."/>
            <person name="Fu T."/>
            <person name="Tang G."/>
            <person name="Zhang D."/>
            <person name="Sun W.-H."/>
            <person name="Liu D.-K."/>
            <person name="Li Y."/>
            <person name="Chen G.-Z."/>
            <person name="Liu X.-D."/>
            <person name="Liao X.-Y."/>
            <person name="Jiang Y.-T."/>
            <person name="Yu X."/>
            <person name="Hao Y."/>
            <person name="Huang J."/>
            <person name="Zhao X.-W."/>
            <person name="Ke S."/>
            <person name="Chen Y.-Y."/>
            <person name="Wu W.-L."/>
            <person name="Hsu J.-L."/>
            <person name="Lin Y.-F."/>
            <person name="Huang M.-D."/>
            <person name="Li C.-Y."/>
            <person name="Huang L."/>
            <person name="Wang Z.-W."/>
            <person name="Zhao X."/>
            <person name="Zhong W.-Y."/>
            <person name="Peng D.-H."/>
            <person name="Ahmad S."/>
            <person name="Lan S."/>
            <person name="Zhang J.-S."/>
            <person name="Tsai W.-C."/>
            <person name="Van De Peer Y."/>
            <person name="Liu Z.-J."/>
        </authorList>
    </citation>
    <scope>NUCLEOTIDE SEQUENCE</scope>
    <source>
        <strain evidence="3">CP</strain>
        <tissue evidence="3">Leaves</tissue>
    </source>
</reference>
<name>A0AAV9C0B5_ACOCL</name>
<dbReference type="Pfam" id="PF00201">
    <property type="entry name" value="UDPGT"/>
    <property type="match status" value="1"/>
</dbReference>
<dbReference type="Gene3D" id="3.40.50.2000">
    <property type="entry name" value="Glycogen Phosphorylase B"/>
    <property type="match status" value="2"/>
</dbReference>
<organism evidence="3 4">
    <name type="scientific">Acorus calamus</name>
    <name type="common">Sweet flag</name>
    <dbReference type="NCBI Taxonomy" id="4465"/>
    <lineage>
        <taxon>Eukaryota</taxon>
        <taxon>Viridiplantae</taxon>
        <taxon>Streptophyta</taxon>
        <taxon>Embryophyta</taxon>
        <taxon>Tracheophyta</taxon>
        <taxon>Spermatophyta</taxon>
        <taxon>Magnoliopsida</taxon>
        <taxon>Liliopsida</taxon>
        <taxon>Acoraceae</taxon>
        <taxon>Acorus</taxon>
    </lineage>
</organism>
<comment type="caution">
    <text evidence="3">The sequence shown here is derived from an EMBL/GenBank/DDBJ whole genome shotgun (WGS) entry which is preliminary data.</text>
</comment>
<comment type="similarity">
    <text evidence="1">Belongs to the UDP-glycosyltransferase family.</text>
</comment>
<reference evidence="3" key="1">
    <citation type="journal article" date="2023" name="Nat. Commun.">
        <title>Diploid and tetraploid genomes of Acorus and the evolution of monocots.</title>
        <authorList>
            <person name="Ma L."/>
            <person name="Liu K.W."/>
            <person name="Li Z."/>
            <person name="Hsiao Y.Y."/>
            <person name="Qi Y."/>
            <person name="Fu T."/>
            <person name="Tang G.D."/>
            <person name="Zhang D."/>
            <person name="Sun W.H."/>
            <person name="Liu D.K."/>
            <person name="Li Y."/>
            <person name="Chen G.Z."/>
            <person name="Liu X.D."/>
            <person name="Liao X.Y."/>
            <person name="Jiang Y.T."/>
            <person name="Yu X."/>
            <person name="Hao Y."/>
            <person name="Huang J."/>
            <person name="Zhao X.W."/>
            <person name="Ke S."/>
            <person name="Chen Y.Y."/>
            <person name="Wu W.L."/>
            <person name="Hsu J.L."/>
            <person name="Lin Y.F."/>
            <person name="Huang M.D."/>
            <person name="Li C.Y."/>
            <person name="Huang L."/>
            <person name="Wang Z.W."/>
            <person name="Zhao X."/>
            <person name="Zhong W.Y."/>
            <person name="Peng D.H."/>
            <person name="Ahmad S."/>
            <person name="Lan S."/>
            <person name="Zhang J.S."/>
            <person name="Tsai W.C."/>
            <person name="Van de Peer Y."/>
            <person name="Liu Z.J."/>
        </authorList>
    </citation>
    <scope>NUCLEOTIDE SEQUENCE</scope>
    <source>
        <strain evidence="3">CP</strain>
    </source>
</reference>
<keyword evidence="4" id="KW-1185">Reference proteome</keyword>
<evidence type="ECO:0000313" key="3">
    <source>
        <dbReference type="EMBL" id="KAK1281764.1"/>
    </source>
</evidence>
<dbReference type="FunFam" id="3.40.50.2000:FF:000037">
    <property type="entry name" value="Glycosyltransferase"/>
    <property type="match status" value="1"/>
</dbReference>